<dbReference type="InterPro" id="IPR003439">
    <property type="entry name" value="ABC_transporter-like_ATP-bd"/>
</dbReference>
<dbReference type="AlphaFoldDB" id="A0A399FZG8"/>
<dbReference type="GO" id="GO:0005886">
    <property type="term" value="C:plasma membrane"/>
    <property type="evidence" value="ECO:0007669"/>
    <property type="project" value="UniProtKB-SubCell"/>
</dbReference>
<dbReference type="PANTHER" id="PTHR42711">
    <property type="entry name" value="ABC TRANSPORTER ATP-BINDING PROTEIN"/>
    <property type="match status" value="1"/>
</dbReference>
<dbReference type="GO" id="GO:0005524">
    <property type="term" value="F:ATP binding"/>
    <property type="evidence" value="ECO:0007669"/>
    <property type="project" value="UniProtKB-KW"/>
</dbReference>
<keyword evidence="8" id="KW-1185">Reference proteome</keyword>
<dbReference type="EMBL" id="CP063196">
    <property type="protein sequence ID" value="UOE21333.1"/>
    <property type="molecule type" value="Genomic_DNA"/>
</dbReference>
<comment type="similarity">
    <text evidence="2">Belongs to the ABC transporter superfamily.</text>
</comment>
<dbReference type="KEGG" id="thao:NI17_009510"/>
<comment type="subcellular location">
    <subcellularLocation>
        <location evidence="1">Cell membrane</location>
        <topology evidence="1">Peripheral membrane protein</topology>
    </subcellularLocation>
</comment>
<dbReference type="SMART" id="SM00382">
    <property type="entry name" value="AAA"/>
    <property type="match status" value="1"/>
</dbReference>
<accession>A0A399FZG8</accession>
<dbReference type="InterPro" id="IPR027417">
    <property type="entry name" value="P-loop_NTPase"/>
</dbReference>
<keyword evidence="6" id="KW-0046">Antibiotic resistance</keyword>
<keyword evidence="4" id="KW-0547">Nucleotide-binding</keyword>
<dbReference type="SUPFAM" id="SSF52540">
    <property type="entry name" value="P-loop containing nucleoside triphosphate hydrolases"/>
    <property type="match status" value="1"/>
</dbReference>
<proteinExistence type="inferred from homology"/>
<gene>
    <name evidence="7" type="ORF">NI17_009510</name>
</gene>
<name>A0A399FZG8_9ACTN</name>
<dbReference type="RefSeq" id="WP_068694033.1">
    <property type="nucleotide sequence ID" value="NZ_CP063196.1"/>
</dbReference>
<organism evidence="7 8">
    <name type="scientific">Thermobifida halotolerans</name>
    <dbReference type="NCBI Taxonomy" id="483545"/>
    <lineage>
        <taxon>Bacteria</taxon>
        <taxon>Bacillati</taxon>
        <taxon>Actinomycetota</taxon>
        <taxon>Actinomycetes</taxon>
        <taxon>Streptosporangiales</taxon>
        <taxon>Nocardiopsidaceae</taxon>
        <taxon>Thermobifida</taxon>
    </lineage>
</organism>
<evidence type="ECO:0000256" key="1">
    <source>
        <dbReference type="ARBA" id="ARBA00004202"/>
    </source>
</evidence>
<keyword evidence="5 7" id="KW-0067">ATP-binding</keyword>
<dbReference type="PANTHER" id="PTHR42711:SF5">
    <property type="entry name" value="ABC TRANSPORTER ATP-BINDING PROTEIN NATA"/>
    <property type="match status" value="1"/>
</dbReference>
<dbReference type="Pfam" id="PF00005">
    <property type="entry name" value="ABC_tran"/>
    <property type="match status" value="1"/>
</dbReference>
<evidence type="ECO:0000256" key="2">
    <source>
        <dbReference type="ARBA" id="ARBA00005417"/>
    </source>
</evidence>
<keyword evidence="3" id="KW-0813">Transport</keyword>
<evidence type="ECO:0000256" key="4">
    <source>
        <dbReference type="ARBA" id="ARBA00022741"/>
    </source>
</evidence>
<dbReference type="GO" id="GO:0046677">
    <property type="term" value="P:response to antibiotic"/>
    <property type="evidence" value="ECO:0007669"/>
    <property type="project" value="UniProtKB-KW"/>
</dbReference>
<dbReference type="InterPro" id="IPR003593">
    <property type="entry name" value="AAA+_ATPase"/>
</dbReference>
<dbReference type="PROSITE" id="PS50893">
    <property type="entry name" value="ABC_TRANSPORTER_2"/>
    <property type="match status" value="1"/>
</dbReference>
<dbReference type="GO" id="GO:0016887">
    <property type="term" value="F:ATP hydrolysis activity"/>
    <property type="evidence" value="ECO:0007669"/>
    <property type="project" value="InterPro"/>
</dbReference>
<dbReference type="Proteomes" id="UP000265719">
    <property type="component" value="Chromosome"/>
</dbReference>
<evidence type="ECO:0000313" key="7">
    <source>
        <dbReference type="EMBL" id="UOE21333.1"/>
    </source>
</evidence>
<sequence>MIEALGLTKRYGPVKALDDFTLVARPGEIVGLVGHNGAGKTTFANIVSGLLRPDSGQVLIDGAPPRSARHRLGIAPQHIALYPTVTPRETLRLFGGLQGLRRRELGRATDEIAEALQITDFLDRRVDVLSGGQQRRVQAAAAMIHKPALLLLDEPTAGVDPETRQSLLKVVHDHARTGATVIYTTHYLPELTELGASLAVARQGQIIARGEAGELLHGLPGEVRLSFDDEELRVPTTDPTTTLAQMLVDATKPVRSVDLRQPTLDDLYQAVAHAH</sequence>
<evidence type="ECO:0000256" key="5">
    <source>
        <dbReference type="ARBA" id="ARBA00022840"/>
    </source>
</evidence>
<dbReference type="InterPro" id="IPR050763">
    <property type="entry name" value="ABC_transporter_ATP-binding"/>
</dbReference>
<reference evidence="7" key="1">
    <citation type="submission" date="2020-10" db="EMBL/GenBank/DDBJ databases">
        <title>De novo genome project of the cellulose decomposer Thermobifida halotolerans type strain.</title>
        <authorList>
            <person name="Nagy I."/>
            <person name="Horvath B."/>
            <person name="Kukolya J."/>
            <person name="Nagy I."/>
            <person name="Orsini M."/>
        </authorList>
    </citation>
    <scope>NUCLEOTIDE SEQUENCE</scope>
    <source>
        <strain evidence="7">DSM 44931</strain>
    </source>
</reference>
<evidence type="ECO:0000313" key="8">
    <source>
        <dbReference type="Proteomes" id="UP000265719"/>
    </source>
</evidence>
<protein>
    <submittedName>
        <fullName evidence="7">ABC transporter ATP-binding protein</fullName>
    </submittedName>
</protein>
<evidence type="ECO:0000256" key="6">
    <source>
        <dbReference type="ARBA" id="ARBA00023251"/>
    </source>
</evidence>
<evidence type="ECO:0000256" key="3">
    <source>
        <dbReference type="ARBA" id="ARBA00022448"/>
    </source>
</evidence>
<dbReference type="Gene3D" id="3.40.50.300">
    <property type="entry name" value="P-loop containing nucleotide triphosphate hydrolases"/>
    <property type="match status" value="1"/>
</dbReference>
<dbReference type="OrthoDB" id="9804819at2"/>